<gene>
    <name evidence="3" type="ORF">ColLi_05548</name>
</gene>
<dbReference type="Proteomes" id="UP001055172">
    <property type="component" value="Unassembled WGS sequence"/>
</dbReference>
<dbReference type="InterPro" id="IPR006076">
    <property type="entry name" value="FAD-dep_OxRdtase"/>
</dbReference>
<dbReference type="Gene3D" id="3.50.50.60">
    <property type="entry name" value="FAD/NAD(P)-binding domain"/>
    <property type="match status" value="1"/>
</dbReference>
<dbReference type="GO" id="GO:0005829">
    <property type="term" value="C:cytosol"/>
    <property type="evidence" value="ECO:0007669"/>
    <property type="project" value="GOC"/>
</dbReference>
<comment type="caution">
    <text evidence="3">The sequence shown here is derived from an EMBL/GenBank/DDBJ whole genome shotgun (WGS) entry which is preliminary data.</text>
</comment>
<dbReference type="AlphaFoldDB" id="A0AA37GLA7"/>
<dbReference type="Pfam" id="PF01266">
    <property type="entry name" value="DAO"/>
    <property type="match status" value="1"/>
</dbReference>
<evidence type="ECO:0000259" key="2">
    <source>
        <dbReference type="Pfam" id="PF01266"/>
    </source>
</evidence>
<keyword evidence="4" id="KW-1185">Reference proteome</keyword>
<name>A0AA37GLA7_9PEZI</name>
<feature type="domain" description="FAD dependent oxidoreductase" evidence="2">
    <location>
        <begin position="58"/>
        <end position="441"/>
    </location>
</feature>
<dbReference type="GO" id="GO:0005770">
    <property type="term" value="C:late endosome"/>
    <property type="evidence" value="ECO:0007669"/>
    <property type="project" value="TreeGrafter"/>
</dbReference>
<dbReference type="PANTHER" id="PTHR13847:SF185">
    <property type="entry name" value="FAD DEPENDENT OXIDOREDUCTASE SUPERFAMILY (AFU_ORTHOLOGUE AFUA_3G02360)"/>
    <property type="match status" value="1"/>
</dbReference>
<proteinExistence type="predicted"/>
<feature type="region of interest" description="Disordered" evidence="1">
    <location>
        <begin position="137"/>
        <end position="161"/>
    </location>
</feature>
<protein>
    <submittedName>
        <fullName evidence="3">Oxidoreductase C1F5.03c</fullName>
    </submittedName>
</protein>
<dbReference type="InterPro" id="IPR036188">
    <property type="entry name" value="FAD/NAD-bd_sf"/>
</dbReference>
<evidence type="ECO:0000256" key="1">
    <source>
        <dbReference type="SAM" id="MobiDB-lite"/>
    </source>
</evidence>
<dbReference type="Gene3D" id="3.30.9.10">
    <property type="entry name" value="D-Amino Acid Oxidase, subunit A, domain 2"/>
    <property type="match status" value="1"/>
</dbReference>
<evidence type="ECO:0000313" key="3">
    <source>
        <dbReference type="EMBL" id="GJC82710.1"/>
    </source>
</evidence>
<reference evidence="3 4" key="1">
    <citation type="submission" date="2021-07" db="EMBL/GenBank/DDBJ databases">
        <title>Genome data of Colletotrichum spaethianum.</title>
        <authorList>
            <person name="Utami Y.D."/>
            <person name="Hiruma K."/>
        </authorList>
    </citation>
    <scope>NUCLEOTIDE SEQUENCE [LARGE SCALE GENOMIC DNA]</scope>
    <source>
        <strain evidence="3 4">MAFF 242679</strain>
    </source>
</reference>
<dbReference type="EMBL" id="BPPX01000010">
    <property type="protein sequence ID" value="GJC82710.1"/>
    <property type="molecule type" value="Genomic_DNA"/>
</dbReference>
<accession>A0AA37GLA7</accession>
<sequence length="457" mass="47882">MDAVSQSGGPAAPVSLSYQFGGVGSSVVQELELSTPQRHRFGIPKVREILKFNMSNTVILGSGIIGISIAHYLADHQPGSTIHLVEPSPELFASASGYAGGFLARDWFSPASAALGALSFDEHKKLAEEHNGREKWGWSTSTTFSHSAAPKKKSRRDADWLRDGGSRAGVVEAVEAPSNGPSWLRREHGDDFQIIGDADTTGQVDPLRLCHFLLDQCRSAGVHLHHPAAVLSVSTDLRGDLASVRIGETTSSTETDVPCTRLVVAAGAWSPRVFSQLFPGASLEVPVSSLAGHSLVVKPSRPSETQQPGCHAIFSTDGAGFSPELFSRVGGHIYIAGVNASSPLPPLPGQARVSAEAIAQLKTTAERIVDDGGAGLEVVRQGLCFRPVTTSGAPILTRIPDGRLGGVSTRGGADGGVFLAAGHGPWGISLSLGTGRVMAEMMQGRKLSADVSRLALT</sequence>
<dbReference type="GO" id="GO:0042147">
    <property type="term" value="P:retrograde transport, endosome to Golgi"/>
    <property type="evidence" value="ECO:0007669"/>
    <property type="project" value="TreeGrafter"/>
</dbReference>
<organism evidence="3 4">
    <name type="scientific">Colletotrichum liriopes</name>
    <dbReference type="NCBI Taxonomy" id="708192"/>
    <lineage>
        <taxon>Eukaryota</taxon>
        <taxon>Fungi</taxon>
        <taxon>Dikarya</taxon>
        <taxon>Ascomycota</taxon>
        <taxon>Pezizomycotina</taxon>
        <taxon>Sordariomycetes</taxon>
        <taxon>Hypocreomycetidae</taxon>
        <taxon>Glomerellales</taxon>
        <taxon>Glomerellaceae</taxon>
        <taxon>Colletotrichum</taxon>
        <taxon>Colletotrichum spaethianum species complex</taxon>
    </lineage>
</organism>
<dbReference type="PANTHER" id="PTHR13847">
    <property type="entry name" value="SARCOSINE DEHYDROGENASE-RELATED"/>
    <property type="match status" value="1"/>
</dbReference>
<evidence type="ECO:0000313" key="4">
    <source>
        <dbReference type="Proteomes" id="UP001055172"/>
    </source>
</evidence>
<dbReference type="SUPFAM" id="SSF51905">
    <property type="entry name" value="FAD/NAD(P)-binding domain"/>
    <property type="match status" value="1"/>
</dbReference>